<dbReference type="InterPro" id="IPR004386">
    <property type="entry name" value="Toxin_YafQ-like"/>
</dbReference>
<dbReference type="PANTHER" id="PTHR40588:SF1">
    <property type="entry name" value="MRNA INTERFERASE TOXIN YAFQ"/>
    <property type="match status" value="1"/>
</dbReference>
<dbReference type="OrthoDB" id="7030467at2"/>
<gene>
    <name evidence="2" type="ORF">FEZ51_10220</name>
</gene>
<dbReference type="SUPFAM" id="SSF143011">
    <property type="entry name" value="RelE-like"/>
    <property type="match status" value="1"/>
</dbReference>
<dbReference type="NCBIfam" id="TIGR02385">
    <property type="entry name" value="RelE_StbE"/>
    <property type="match status" value="1"/>
</dbReference>
<proteinExistence type="predicted"/>
<dbReference type="InterPro" id="IPR035093">
    <property type="entry name" value="RelE/ParE_toxin_dom_sf"/>
</dbReference>
<evidence type="ECO:0000313" key="2">
    <source>
        <dbReference type="EMBL" id="TLQ02833.1"/>
    </source>
</evidence>
<dbReference type="EMBL" id="VBTH01000034">
    <property type="protein sequence ID" value="TLQ02833.1"/>
    <property type="molecule type" value="Genomic_DNA"/>
</dbReference>
<comment type="caution">
    <text evidence="2">The sequence shown here is derived from an EMBL/GenBank/DDBJ whole genome shotgun (WGS) entry which is preliminary data.</text>
</comment>
<dbReference type="Proteomes" id="UP000305541">
    <property type="component" value="Unassembled WGS sequence"/>
</dbReference>
<dbReference type="Gene3D" id="3.30.2310.20">
    <property type="entry name" value="RelE-like"/>
    <property type="match status" value="1"/>
</dbReference>
<dbReference type="GO" id="GO:0004521">
    <property type="term" value="F:RNA endonuclease activity"/>
    <property type="evidence" value="ECO:0007669"/>
    <property type="project" value="TreeGrafter"/>
</dbReference>
<dbReference type="RefSeq" id="WP_138474982.1">
    <property type="nucleotide sequence ID" value="NZ_VBTH01000034.1"/>
</dbReference>
<dbReference type="AlphaFoldDB" id="A0A5R9BRM3"/>
<reference evidence="2 3" key="1">
    <citation type="submission" date="2019-05" db="EMBL/GenBank/DDBJ databases">
        <title>The metagenome of a microbial culture collection derived from dairy environment covers the genomic content of the human microbiome.</title>
        <authorList>
            <person name="Roder T."/>
            <person name="Wuthrich D."/>
            <person name="Sattari Z."/>
            <person name="Von Ah U."/>
            <person name="Bar C."/>
            <person name="Ronchi F."/>
            <person name="Macpherson A.J."/>
            <person name="Ganal-Vonarburg S.C."/>
            <person name="Bruggmann R."/>
            <person name="Vergeres G."/>
        </authorList>
    </citation>
    <scope>NUCLEOTIDE SEQUENCE [LARGE SCALE GENOMIC DNA]</scope>
    <source>
        <strain evidence="2 3">FAM 18815</strain>
    </source>
</reference>
<evidence type="ECO:0000256" key="1">
    <source>
        <dbReference type="ARBA" id="ARBA00022649"/>
    </source>
</evidence>
<protein>
    <submittedName>
        <fullName evidence="2">Type II toxin-antitoxin system YafQ family toxin</fullName>
    </submittedName>
</protein>
<name>A0A5R9BRM3_9LACO</name>
<evidence type="ECO:0000313" key="3">
    <source>
        <dbReference type="Proteomes" id="UP000305541"/>
    </source>
</evidence>
<accession>A0A5R9BRM3</accession>
<dbReference type="GO" id="GO:0006415">
    <property type="term" value="P:translational termination"/>
    <property type="evidence" value="ECO:0007669"/>
    <property type="project" value="TreeGrafter"/>
</dbReference>
<dbReference type="InterPro" id="IPR007712">
    <property type="entry name" value="RelE/ParE_toxin"/>
</dbReference>
<keyword evidence="1" id="KW-1277">Toxin-antitoxin system</keyword>
<dbReference type="GO" id="GO:0006402">
    <property type="term" value="P:mRNA catabolic process"/>
    <property type="evidence" value="ECO:0007669"/>
    <property type="project" value="TreeGrafter"/>
</dbReference>
<dbReference type="Pfam" id="PF15738">
    <property type="entry name" value="YafQ_toxin"/>
    <property type="match status" value="1"/>
</dbReference>
<organism evidence="2 3">
    <name type="scientific">Pediococcus stilesii</name>
    <dbReference type="NCBI Taxonomy" id="331679"/>
    <lineage>
        <taxon>Bacteria</taxon>
        <taxon>Bacillati</taxon>
        <taxon>Bacillota</taxon>
        <taxon>Bacilli</taxon>
        <taxon>Lactobacillales</taxon>
        <taxon>Lactobacillaceae</taxon>
        <taxon>Pediococcus</taxon>
    </lineage>
</organism>
<dbReference type="PANTHER" id="PTHR40588">
    <property type="entry name" value="MRNA INTERFERASE TOXIN YAFQ"/>
    <property type="match status" value="1"/>
</dbReference>
<sequence>MKIERTSKFRREFKKLAKKHFPIDVLVPCLKAVTEKDNVVLTRIKDHALTGSWTGYREFHPARYGHYGKSYDNWIVIYKIDHDKLILVLVATGNHEILG</sequence>